<dbReference type="SUPFAM" id="SSF53218">
    <property type="entry name" value="Molybdenum cofactor biosynthesis proteins"/>
    <property type="match status" value="1"/>
</dbReference>
<dbReference type="RefSeq" id="WP_260807642.1">
    <property type="nucleotide sequence ID" value="NZ_CP096138.1"/>
</dbReference>
<dbReference type="SMART" id="SM00852">
    <property type="entry name" value="MoCF_biosynth"/>
    <property type="match status" value="1"/>
</dbReference>
<dbReference type="InterPro" id="IPR001453">
    <property type="entry name" value="MoaB/Mog_dom"/>
</dbReference>
<dbReference type="InterPro" id="IPR008284">
    <property type="entry name" value="MoCF_biosynth_CS"/>
</dbReference>
<dbReference type="FunFam" id="3.40.980.10:FF:000023">
    <property type="entry name" value="Molybdenum cofactor biosynthesis protein"/>
    <property type="match status" value="1"/>
</dbReference>
<comment type="pathway">
    <text evidence="2 6">Cofactor biosynthesis; molybdopterin biosynthesis.</text>
</comment>
<dbReference type="Gene3D" id="3.90.105.10">
    <property type="entry name" value="Molybdopterin biosynthesis moea protein, domain 2"/>
    <property type="match status" value="1"/>
</dbReference>
<keyword evidence="6" id="KW-0460">Magnesium</keyword>
<dbReference type="GO" id="GO:0046872">
    <property type="term" value="F:metal ion binding"/>
    <property type="evidence" value="ECO:0007669"/>
    <property type="project" value="UniProtKB-UniRule"/>
</dbReference>
<evidence type="ECO:0000256" key="1">
    <source>
        <dbReference type="ARBA" id="ARBA00002901"/>
    </source>
</evidence>
<comment type="similarity">
    <text evidence="3 6">Belongs to the MoeA family.</text>
</comment>
<evidence type="ECO:0000313" key="8">
    <source>
        <dbReference type="EMBL" id="UXA65529.1"/>
    </source>
</evidence>
<name>A0A9Q9IYM4_9XANT</name>
<dbReference type="Gene3D" id="2.170.190.11">
    <property type="entry name" value="Molybdopterin biosynthesis moea protein, domain 3"/>
    <property type="match status" value="1"/>
</dbReference>
<dbReference type="InterPro" id="IPR036135">
    <property type="entry name" value="MoeA_linker/N_sf"/>
</dbReference>
<dbReference type="CDD" id="cd00887">
    <property type="entry name" value="MoeA"/>
    <property type="match status" value="1"/>
</dbReference>
<comment type="function">
    <text evidence="1 6">Catalyzes the insertion of molybdate into adenylated molybdopterin with the concomitant release of AMP.</text>
</comment>
<evidence type="ECO:0000313" key="9">
    <source>
        <dbReference type="Proteomes" id="UP001058381"/>
    </source>
</evidence>
<evidence type="ECO:0000256" key="4">
    <source>
        <dbReference type="ARBA" id="ARBA00023150"/>
    </source>
</evidence>
<dbReference type="GO" id="GO:0005829">
    <property type="term" value="C:cytosol"/>
    <property type="evidence" value="ECO:0007669"/>
    <property type="project" value="TreeGrafter"/>
</dbReference>
<dbReference type="EC" id="2.10.1.1" evidence="6"/>
<dbReference type="InterPro" id="IPR005110">
    <property type="entry name" value="MoeA_linker/N"/>
</dbReference>
<comment type="catalytic activity">
    <reaction evidence="5">
        <text>adenylyl-molybdopterin + molybdate = Mo-molybdopterin + AMP + H(+)</text>
        <dbReference type="Rhea" id="RHEA:35047"/>
        <dbReference type="ChEBI" id="CHEBI:15378"/>
        <dbReference type="ChEBI" id="CHEBI:36264"/>
        <dbReference type="ChEBI" id="CHEBI:62727"/>
        <dbReference type="ChEBI" id="CHEBI:71302"/>
        <dbReference type="ChEBI" id="CHEBI:456215"/>
        <dbReference type="EC" id="2.10.1.1"/>
    </reaction>
</comment>
<dbReference type="SUPFAM" id="SSF63882">
    <property type="entry name" value="MoeA N-terminal region -like"/>
    <property type="match status" value="1"/>
</dbReference>
<feature type="domain" description="MoaB/Mog" evidence="7">
    <location>
        <begin position="188"/>
        <end position="329"/>
    </location>
</feature>
<dbReference type="EMBL" id="CP096142">
    <property type="protein sequence ID" value="UXA65529.1"/>
    <property type="molecule type" value="Genomic_DNA"/>
</dbReference>
<dbReference type="PROSITE" id="PS01079">
    <property type="entry name" value="MOCF_BIOSYNTHESIS_2"/>
    <property type="match status" value="1"/>
</dbReference>
<dbReference type="Gene3D" id="2.40.340.10">
    <property type="entry name" value="MoeA, C-terminal, domain IV"/>
    <property type="match status" value="1"/>
</dbReference>
<evidence type="ECO:0000256" key="3">
    <source>
        <dbReference type="ARBA" id="ARBA00010763"/>
    </source>
</evidence>
<dbReference type="GeneID" id="75149731"/>
<sequence>MIGTVLHMISYAEALALVRAHVAALTSEWVASADAEGRVLADTLLSPAELPPFDNSAMDGFALATAGAGALADSEHVVCGTVAAGQDAGAAARGVAWEIMTGAGLPVGADTVVPIEQVQILECDGERPSRIRLRQPVRAGQHIRRRGEDVCLHDRVIDAGTVLRGAHLMLLAGLGCARVQVVRRPRVALIATGRELIGDPAQALQPGQIRDGTSSYLLSQLRAAGADVVWRGRVGDDDAAFDAALARACNAGADLILSTGAVSRGRYDFIPDALARHAAALLFHKVAVRPGKPVLLARFGDGALFIGLPGNPMASAAGLRFFVEPALRGLLGMPVEHGLRVALETPMQARPIWRQHLRARLLCSMAGELSVQILPQQESFRVAPLLQASVWAVLEPQVEGAAPSTHAEVFGLGHLQPAAPEIAP</sequence>
<gene>
    <name evidence="8" type="ORF">M0D43_00235</name>
</gene>
<evidence type="ECO:0000259" key="7">
    <source>
        <dbReference type="SMART" id="SM00852"/>
    </source>
</evidence>
<dbReference type="Gene3D" id="3.40.980.10">
    <property type="entry name" value="MoaB/Mog-like domain"/>
    <property type="match status" value="1"/>
</dbReference>
<dbReference type="InterPro" id="IPR036425">
    <property type="entry name" value="MoaB/Mog-like_dom_sf"/>
</dbReference>
<dbReference type="Pfam" id="PF00994">
    <property type="entry name" value="MoCF_biosynth"/>
    <property type="match status" value="1"/>
</dbReference>
<dbReference type="AlphaFoldDB" id="A0A9Q9IYM4"/>
<dbReference type="SUPFAM" id="SSF63867">
    <property type="entry name" value="MoeA C-terminal domain-like"/>
    <property type="match status" value="1"/>
</dbReference>
<keyword evidence="6" id="KW-0808">Transferase</keyword>
<dbReference type="PANTHER" id="PTHR10192">
    <property type="entry name" value="MOLYBDOPTERIN BIOSYNTHESIS PROTEIN"/>
    <property type="match status" value="1"/>
</dbReference>
<dbReference type="InterPro" id="IPR036688">
    <property type="entry name" value="MoeA_C_domain_IV_sf"/>
</dbReference>
<keyword evidence="6" id="KW-0500">Molybdenum</keyword>
<keyword evidence="6" id="KW-0479">Metal-binding</keyword>
<evidence type="ECO:0000256" key="5">
    <source>
        <dbReference type="ARBA" id="ARBA00047317"/>
    </source>
</evidence>
<dbReference type="Pfam" id="PF03453">
    <property type="entry name" value="MoeA_N"/>
    <property type="match status" value="1"/>
</dbReference>
<dbReference type="GO" id="GO:0061599">
    <property type="term" value="F:molybdopterin molybdotransferase activity"/>
    <property type="evidence" value="ECO:0007669"/>
    <property type="project" value="UniProtKB-UniRule"/>
</dbReference>
<evidence type="ECO:0000256" key="2">
    <source>
        <dbReference type="ARBA" id="ARBA00005046"/>
    </source>
</evidence>
<proteinExistence type="inferred from homology"/>
<accession>A0A9Q9IYM4</accession>
<keyword evidence="4 6" id="KW-0501">Molybdenum cofactor biosynthesis</keyword>
<evidence type="ECO:0000256" key="6">
    <source>
        <dbReference type="RuleBase" id="RU365090"/>
    </source>
</evidence>
<organism evidence="8 9">
    <name type="scientific">Xanthomonas prunicola</name>
    <dbReference type="NCBI Taxonomy" id="2053930"/>
    <lineage>
        <taxon>Bacteria</taxon>
        <taxon>Pseudomonadati</taxon>
        <taxon>Pseudomonadota</taxon>
        <taxon>Gammaproteobacteria</taxon>
        <taxon>Lysobacterales</taxon>
        <taxon>Lysobacteraceae</taxon>
        <taxon>Xanthomonas</taxon>
    </lineage>
</organism>
<comment type="cofactor">
    <cofactor evidence="6">
        <name>Mg(2+)</name>
        <dbReference type="ChEBI" id="CHEBI:18420"/>
    </cofactor>
</comment>
<reference evidence="8" key="1">
    <citation type="submission" date="2022-04" db="EMBL/GenBank/DDBJ databases">
        <title>Xanthomonas prunicola pv. tritici, a pathogen causing a previously unreported foliar disease of wheat.</title>
        <authorList>
            <person name="Clavijo F."/>
            <person name="Curland R.D."/>
            <person name="Dill-Macky R."/>
            <person name="Pereyra S."/>
            <person name="Roman-Reyna V."/>
            <person name="Siri M.I."/>
        </authorList>
    </citation>
    <scope>NUCLEOTIDE SEQUENCE</scope>
    <source>
        <strain evidence="8">CIX249</strain>
    </source>
</reference>
<dbReference type="InterPro" id="IPR038987">
    <property type="entry name" value="MoeA-like"/>
</dbReference>
<dbReference type="Proteomes" id="UP001058381">
    <property type="component" value="Chromosome"/>
</dbReference>
<dbReference type="PANTHER" id="PTHR10192:SF5">
    <property type="entry name" value="GEPHYRIN"/>
    <property type="match status" value="1"/>
</dbReference>
<protein>
    <recommendedName>
        <fullName evidence="6">Molybdopterin molybdenumtransferase</fullName>
        <ecNumber evidence="6">2.10.1.1</ecNumber>
    </recommendedName>
</protein>
<dbReference type="GO" id="GO:0006777">
    <property type="term" value="P:Mo-molybdopterin cofactor biosynthetic process"/>
    <property type="evidence" value="ECO:0007669"/>
    <property type="project" value="UniProtKB-UniRule"/>
</dbReference>